<feature type="region of interest" description="Disordered" evidence="1">
    <location>
        <begin position="226"/>
        <end position="258"/>
    </location>
</feature>
<evidence type="ECO:0000256" key="1">
    <source>
        <dbReference type="SAM" id="MobiDB-lite"/>
    </source>
</evidence>
<dbReference type="EMBL" id="RWGY01000007">
    <property type="protein sequence ID" value="TVU37088.1"/>
    <property type="molecule type" value="Genomic_DNA"/>
</dbReference>
<dbReference type="AlphaFoldDB" id="A0A5J9VMS4"/>
<feature type="region of interest" description="Disordered" evidence="1">
    <location>
        <begin position="367"/>
        <end position="393"/>
    </location>
</feature>
<accession>A0A5J9VMS4</accession>
<protein>
    <submittedName>
        <fullName evidence="2">Uncharacterized protein</fullName>
    </submittedName>
</protein>
<comment type="caution">
    <text evidence="2">The sequence shown here is derived from an EMBL/GenBank/DDBJ whole genome shotgun (WGS) entry which is preliminary data.</text>
</comment>
<dbReference type="PANTHER" id="PTHR46993">
    <property type="entry name" value="MYB TRANSCRIPTION FACTOR"/>
    <property type="match status" value="1"/>
</dbReference>
<dbReference type="Gramene" id="TVU37088">
    <property type="protein sequence ID" value="TVU37088"/>
    <property type="gene ID" value="EJB05_10379"/>
</dbReference>
<proteinExistence type="predicted"/>
<dbReference type="OrthoDB" id="608866at2759"/>
<evidence type="ECO:0000313" key="3">
    <source>
        <dbReference type="Proteomes" id="UP000324897"/>
    </source>
</evidence>
<reference evidence="2 3" key="1">
    <citation type="journal article" date="2019" name="Sci. Rep.">
        <title>A high-quality genome of Eragrostis curvula grass provides insights into Poaceae evolution and supports new strategies to enhance forage quality.</title>
        <authorList>
            <person name="Carballo J."/>
            <person name="Santos B.A.C.M."/>
            <person name="Zappacosta D."/>
            <person name="Garbus I."/>
            <person name="Selva J.P."/>
            <person name="Gallo C.A."/>
            <person name="Diaz A."/>
            <person name="Albertini E."/>
            <person name="Caccamo M."/>
            <person name="Echenique V."/>
        </authorList>
    </citation>
    <scope>NUCLEOTIDE SEQUENCE [LARGE SCALE GENOMIC DNA]</scope>
    <source>
        <strain evidence="3">cv. Victoria</strain>
        <tissue evidence="2">Leaf</tissue>
    </source>
</reference>
<sequence length="393" mass="42613">MGIVTPRMAAADAFLVLEFVAGNSRIPHAVFAALLASLPPPSPRNSPRLRKALALRALDAVLHAEDAASTSLLLRKTREVLSDPDIAACFPQLLPFSLSGDKGEEEVTVAAAMADLKRILDHEWANLPPSTLELAADRIAGAGSPETWARADGSKRRKLRMLGDYPQPPTFAGAHLVVGNSIEREILAKLEQDAYASYPSAVPEVDQSANTPDTISANGTYHVQEDGETVPSKENNEAGCAQEAHSRQQQETMKGAVKGKVCDTPQVVDKATTSQITGQSAPDNTEMHRVASSKRNLMERDPSASTCEWDGLGHSDDERPLGHRQLPPFERRPKPSTAISQKTKKKWSEVQEKTLLEGRFERQVQKYGKAPKRVRPACPPARGQLGFVLGTDG</sequence>
<gene>
    <name evidence="2" type="ORF">EJB05_10379</name>
</gene>
<dbReference type="PANTHER" id="PTHR46993:SF14">
    <property type="entry name" value="OS07G0695900 PROTEIN"/>
    <property type="match status" value="1"/>
</dbReference>
<feature type="region of interest" description="Disordered" evidence="1">
    <location>
        <begin position="293"/>
        <end position="346"/>
    </location>
</feature>
<feature type="non-terminal residue" evidence="2">
    <location>
        <position position="1"/>
    </location>
</feature>
<feature type="compositionally biased region" description="Basic and acidic residues" evidence="1">
    <location>
        <begin position="311"/>
        <end position="321"/>
    </location>
</feature>
<organism evidence="2 3">
    <name type="scientific">Eragrostis curvula</name>
    <name type="common">weeping love grass</name>
    <dbReference type="NCBI Taxonomy" id="38414"/>
    <lineage>
        <taxon>Eukaryota</taxon>
        <taxon>Viridiplantae</taxon>
        <taxon>Streptophyta</taxon>
        <taxon>Embryophyta</taxon>
        <taxon>Tracheophyta</taxon>
        <taxon>Spermatophyta</taxon>
        <taxon>Magnoliopsida</taxon>
        <taxon>Liliopsida</taxon>
        <taxon>Poales</taxon>
        <taxon>Poaceae</taxon>
        <taxon>PACMAD clade</taxon>
        <taxon>Chloridoideae</taxon>
        <taxon>Eragrostideae</taxon>
        <taxon>Eragrostidinae</taxon>
        <taxon>Eragrostis</taxon>
    </lineage>
</organism>
<dbReference type="Proteomes" id="UP000324897">
    <property type="component" value="Chromosome 4"/>
</dbReference>
<name>A0A5J9VMS4_9POAL</name>
<keyword evidence="3" id="KW-1185">Reference proteome</keyword>
<evidence type="ECO:0000313" key="2">
    <source>
        <dbReference type="EMBL" id="TVU37088.1"/>
    </source>
</evidence>